<dbReference type="HOGENOM" id="CLU_034545_4_1_9"/>
<dbReference type="SUPFAM" id="SSF81606">
    <property type="entry name" value="PP2C-like"/>
    <property type="match status" value="1"/>
</dbReference>
<reference evidence="2 3" key="1">
    <citation type="submission" date="2008-04" db="EMBL/GenBank/DDBJ databases">
        <title>Complete sequence of chromosome of Natranaerobius thermophilus JW/NM-WN-LF.</title>
        <authorList>
            <consortium name="US DOE Joint Genome Institute"/>
            <person name="Copeland A."/>
            <person name="Lucas S."/>
            <person name="Lapidus A."/>
            <person name="Glavina del Rio T."/>
            <person name="Dalin E."/>
            <person name="Tice H."/>
            <person name="Bruce D."/>
            <person name="Goodwin L."/>
            <person name="Pitluck S."/>
            <person name="Chertkov O."/>
            <person name="Brettin T."/>
            <person name="Detter J.C."/>
            <person name="Han C."/>
            <person name="Kuske C.R."/>
            <person name="Schmutz J."/>
            <person name="Larimer F."/>
            <person name="Land M."/>
            <person name="Hauser L."/>
            <person name="Kyrpides N."/>
            <person name="Lykidis A."/>
            <person name="Mesbah N.M."/>
            <person name="Wiegel J."/>
        </authorList>
    </citation>
    <scope>NUCLEOTIDE SEQUENCE [LARGE SCALE GENOMIC DNA]</scope>
    <source>
        <strain evidence="3">ATCC BAA-1301 / DSM 18059 / JW/NM-WN-LF</strain>
    </source>
</reference>
<dbReference type="SMART" id="SM00332">
    <property type="entry name" value="PP2Cc"/>
    <property type="match status" value="1"/>
</dbReference>
<dbReference type="InParanoid" id="B2A2K7"/>
<dbReference type="FunCoup" id="B2A2K7">
    <property type="interactions" value="124"/>
</dbReference>
<evidence type="ECO:0000313" key="3">
    <source>
        <dbReference type="Proteomes" id="UP000001683"/>
    </source>
</evidence>
<sequence length="258" mass="28773">MQFFGMSDVGCLREKNEDNFIQGIKTGDLVITGVADGMGGHHGGDVASEIAVSSVRKHFHEQLESEYDNHQKSQEILPKIVKESVEKANQEILDYKYQKNEFLYMGTTMTVGAFTRETGTIAHVGDSRAYIINDAVQIMQLTEDHSYVNQLFQQGKISSEKVANHPQKNILTRALGTGPEINVDIQTLAFPPNSLVMFCTDGLTDQIQDDEIYQMVVQSKNIESACKRLVQEAKERGGHDNITVTMITNSELAGIFKR</sequence>
<dbReference type="GO" id="GO:0004722">
    <property type="term" value="F:protein serine/threonine phosphatase activity"/>
    <property type="evidence" value="ECO:0007669"/>
    <property type="project" value="InterPro"/>
</dbReference>
<accession>B2A2K7</accession>
<dbReference type="PANTHER" id="PTHR47992">
    <property type="entry name" value="PROTEIN PHOSPHATASE"/>
    <property type="match status" value="1"/>
</dbReference>
<dbReference type="InterPro" id="IPR001932">
    <property type="entry name" value="PPM-type_phosphatase-like_dom"/>
</dbReference>
<dbReference type="EMBL" id="CP001034">
    <property type="protein sequence ID" value="ACB84922.1"/>
    <property type="molecule type" value="Genomic_DNA"/>
</dbReference>
<organism evidence="2 3">
    <name type="scientific">Natranaerobius thermophilus (strain ATCC BAA-1301 / DSM 18059 / JW/NM-WN-LF)</name>
    <dbReference type="NCBI Taxonomy" id="457570"/>
    <lineage>
        <taxon>Bacteria</taxon>
        <taxon>Bacillati</taxon>
        <taxon>Bacillota</taxon>
        <taxon>Clostridia</taxon>
        <taxon>Natranaerobiales</taxon>
        <taxon>Natranaerobiaceae</taxon>
        <taxon>Natranaerobius</taxon>
    </lineage>
</organism>
<dbReference type="STRING" id="457570.Nther_1339"/>
<dbReference type="SMART" id="SM00331">
    <property type="entry name" value="PP2C_SIG"/>
    <property type="match status" value="1"/>
</dbReference>
<feature type="domain" description="PPM-type phosphatase" evidence="1">
    <location>
        <begin position="3"/>
        <end position="249"/>
    </location>
</feature>
<dbReference type="Gene3D" id="3.60.40.10">
    <property type="entry name" value="PPM-type phosphatase domain"/>
    <property type="match status" value="1"/>
</dbReference>
<evidence type="ECO:0000313" key="2">
    <source>
        <dbReference type="EMBL" id="ACB84922.1"/>
    </source>
</evidence>
<dbReference type="NCBIfam" id="NF033484">
    <property type="entry name" value="Stp1_PP2C_phos"/>
    <property type="match status" value="1"/>
</dbReference>
<evidence type="ECO:0000259" key="1">
    <source>
        <dbReference type="PROSITE" id="PS51746"/>
    </source>
</evidence>
<name>B2A2K7_NATTJ</name>
<dbReference type="OrthoDB" id="9801841at2"/>
<dbReference type="PROSITE" id="PS51746">
    <property type="entry name" value="PPM_2"/>
    <property type="match status" value="1"/>
</dbReference>
<dbReference type="KEGG" id="nth:Nther_1339"/>
<dbReference type="CDD" id="cd00143">
    <property type="entry name" value="PP2Cc"/>
    <property type="match status" value="1"/>
</dbReference>
<dbReference type="InterPro" id="IPR036457">
    <property type="entry name" value="PPM-type-like_dom_sf"/>
</dbReference>
<dbReference type="InterPro" id="IPR015655">
    <property type="entry name" value="PP2C"/>
</dbReference>
<dbReference type="RefSeq" id="WP_012447797.1">
    <property type="nucleotide sequence ID" value="NC_010718.1"/>
</dbReference>
<keyword evidence="3" id="KW-1185">Reference proteome</keyword>
<protein>
    <submittedName>
        <fullName evidence="2">Protein serine/threonine phosphatase</fullName>
    </submittedName>
</protein>
<proteinExistence type="predicted"/>
<dbReference type="AlphaFoldDB" id="B2A2K7"/>
<reference evidence="2 3" key="2">
    <citation type="journal article" date="2011" name="J. Bacteriol.">
        <title>Complete genome sequence of the anaerobic, halophilic alkalithermophile Natranaerobius thermophilus JW/NM-WN-LF.</title>
        <authorList>
            <person name="Zhao B."/>
            <person name="Mesbah N.M."/>
            <person name="Dalin E."/>
            <person name="Goodwin L."/>
            <person name="Nolan M."/>
            <person name="Pitluck S."/>
            <person name="Chertkov O."/>
            <person name="Brettin T.S."/>
            <person name="Han J."/>
            <person name="Larimer F.W."/>
            <person name="Land M.L."/>
            <person name="Hauser L."/>
            <person name="Kyrpides N."/>
            <person name="Wiegel J."/>
        </authorList>
    </citation>
    <scope>NUCLEOTIDE SEQUENCE [LARGE SCALE GENOMIC DNA]</scope>
    <source>
        <strain evidence="3">ATCC BAA-1301 / DSM 18059 / JW/NM-WN-LF</strain>
    </source>
</reference>
<gene>
    <name evidence="2" type="ordered locus">Nther_1339</name>
</gene>
<dbReference type="eggNOG" id="COG0631">
    <property type="taxonomic scope" value="Bacteria"/>
</dbReference>
<dbReference type="Pfam" id="PF13672">
    <property type="entry name" value="PP2C_2"/>
    <property type="match status" value="1"/>
</dbReference>
<dbReference type="Proteomes" id="UP000001683">
    <property type="component" value="Chromosome"/>
</dbReference>